<protein>
    <submittedName>
        <fullName evidence="1">Uncharacterized protein</fullName>
    </submittedName>
</protein>
<comment type="caution">
    <text evidence="1">The sequence shown here is derived from an EMBL/GenBank/DDBJ whole genome shotgun (WGS) entry which is preliminary data.</text>
</comment>
<evidence type="ECO:0000313" key="2">
    <source>
        <dbReference type="Proteomes" id="UP001243375"/>
    </source>
</evidence>
<organism evidence="1 2">
    <name type="scientific">Naganishia vaughanmartiniae</name>
    <dbReference type="NCBI Taxonomy" id="1424756"/>
    <lineage>
        <taxon>Eukaryota</taxon>
        <taxon>Fungi</taxon>
        <taxon>Dikarya</taxon>
        <taxon>Basidiomycota</taxon>
        <taxon>Agaricomycotina</taxon>
        <taxon>Tremellomycetes</taxon>
        <taxon>Filobasidiales</taxon>
        <taxon>Filobasidiaceae</taxon>
        <taxon>Naganishia</taxon>
    </lineage>
</organism>
<sequence>MLKRTLAVQNPTGVQILQWISHIAGYRVLKMSASKQHDTSRHTEGGKERRLVRLSLRDWGILHTAAHFSNCLACFLPLDETVPVIEEVIGGPMDAAVGLDTGISFIGQKAVFFRYEATKLVLAFEATKANEMIFNAWSHAKDDKWYALPYARFLDGRQGHSFYLDMWLGMRSATLEALTDNILKLEGQGKAPSSFIVSGHSMGGGIST</sequence>
<evidence type="ECO:0000313" key="1">
    <source>
        <dbReference type="EMBL" id="KAJ9115982.1"/>
    </source>
</evidence>
<reference evidence="1" key="1">
    <citation type="submission" date="2023-04" db="EMBL/GenBank/DDBJ databases">
        <title>Draft Genome sequencing of Naganishia species isolated from polar environments using Oxford Nanopore Technology.</title>
        <authorList>
            <person name="Leo P."/>
            <person name="Venkateswaran K."/>
        </authorList>
    </citation>
    <scope>NUCLEOTIDE SEQUENCE</scope>
    <source>
        <strain evidence="1">MNA-CCFEE 5425</strain>
    </source>
</reference>
<gene>
    <name evidence="1" type="ORF">QFC22_005125</name>
</gene>
<proteinExistence type="predicted"/>
<name>A0ACC2WZN6_9TREE</name>
<dbReference type="Proteomes" id="UP001243375">
    <property type="component" value="Unassembled WGS sequence"/>
</dbReference>
<accession>A0ACC2WZN6</accession>
<dbReference type="EMBL" id="JASBWU010000015">
    <property type="protein sequence ID" value="KAJ9115982.1"/>
    <property type="molecule type" value="Genomic_DNA"/>
</dbReference>
<keyword evidence="2" id="KW-1185">Reference proteome</keyword>